<reference evidence="1 2" key="1">
    <citation type="submission" date="2020-12" db="EMBL/GenBank/DDBJ databases">
        <title>Metabolic potential, ecology and presence of endohyphal bacteria is reflected in genomic diversity of Mucoromycotina.</title>
        <authorList>
            <person name="Muszewska A."/>
            <person name="Okrasinska A."/>
            <person name="Steczkiewicz K."/>
            <person name="Drgas O."/>
            <person name="Orlowska M."/>
            <person name="Perlinska-Lenart U."/>
            <person name="Aleksandrzak-Piekarczyk T."/>
            <person name="Szatraj K."/>
            <person name="Zielenkiewicz U."/>
            <person name="Pilsyk S."/>
            <person name="Malc E."/>
            <person name="Mieczkowski P."/>
            <person name="Kruszewska J.S."/>
            <person name="Biernat P."/>
            <person name="Pawlowska J."/>
        </authorList>
    </citation>
    <scope>NUCLEOTIDE SEQUENCE [LARGE SCALE GENOMIC DNA]</scope>
    <source>
        <strain evidence="1 2">CBS 142.35</strain>
    </source>
</reference>
<proteinExistence type="predicted"/>
<dbReference type="Proteomes" id="UP000646827">
    <property type="component" value="Unassembled WGS sequence"/>
</dbReference>
<dbReference type="AlphaFoldDB" id="A0A8H7SCZ1"/>
<dbReference type="OrthoDB" id="5673at2759"/>
<accession>A0A8H7SCZ1</accession>
<dbReference type="InterPro" id="IPR028978">
    <property type="entry name" value="Chorismate_lyase_/UTRA_dom_sf"/>
</dbReference>
<gene>
    <name evidence="1" type="ORF">INT45_008504</name>
</gene>
<evidence type="ECO:0000313" key="1">
    <source>
        <dbReference type="EMBL" id="KAG2227260.1"/>
    </source>
</evidence>
<keyword evidence="2" id="KW-1185">Reference proteome</keyword>
<protein>
    <submittedName>
        <fullName evidence="1">Uncharacterized protein</fullName>
    </submittedName>
</protein>
<dbReference type="EMBL" id="JAEPRB010000009">
    <property type="protein sequence ID" value="KAG2227260.1"/>
    <property type="molecule type" value="Genomic_DNA"/>
</dbReference>
<comment type="caution">
    <text evidence="1">The sequence shown here is derived from an EMBL/GenBank/DDBJ whole genome shotgun (WGS) entry which is preliminary data.</text>
</comment>
<organism evidence="1 2">
    <name type="scientific">Circinella minor</name>
    <dbReference type="NCBI Taxonomy" id="1195481"/>
    <lineage>
        <taxon>Eukaryota</taxon>
        <taxon>Fungi</taxon>
        <taxon>Fungi incertae sedis</taxon>
        <taxon>Mucoromycota</taxon>
        <taxon>Mucoromycotina</taxon>
        <taxon>Mucoromycetes</taxon>
        <taxon>Mucorales</taxon>
        <taxon>Lichtheimiaceae</taxon>
        <taxon>Circinella</taxon>
    </lineage>
</organism>
<sequence length="277" mass="31470">MRISIPEPEDTEHYERIPFKFAQEFSASNVFLKLPDGFSPLERMVLQATGNLQRLLSAYFNVPSRVVILKNELVTCCDNYNSSSIYINMSDSSSKSTGTWISASLQQEKESSLLVDENDKSDDGGSIVIDVKSNDHIQPCADNIEQGDKSLDMLFHRKILMYFGDKLAYEADSLVSVKDPQILSLLAKHEYGLGQIFSHARHTPSFALKSVGRHGNNNGQSFWRDYTLVVPAIVECYIREIFVDDLFELHVNSSKNIIRNRQQGTVWYNPDDNEQTF</sequence>
<evidence type="ECO:0000313" key="2">
    <source>
        <dbReference type="Proteomes" id="UP000646827"/>
    </source>
</evidence>
<name>A0A8H7SCZ1_9FUNG</name>
<dbReference type="Gene3D" id="3.40.1410.10">
    <property type="entry name" value="Chorismate lyase-like"/>
    <property type="match status" value="1"/>
</dbReference>